<sequence>MHKVVPSRGEPRISRLVIGQSIIVILHAVGLVGLSLPEYQDWFLQLTPVQLLVSLILILFIHRGWNDAFPIFAAAAFWLGFGAELIGIHTGYLFGDYVYGPTLGPMLWDVPIIIGVNWFLLSYTTGVVFRKVPNDVYAALLGASAMTAIDYIIEPVAVELNFWAWKWDQIPMSNYAGWFLVSFLIHLIWRKANFEKENPLAVWLLMAMILFFTILNFTLFLN</sequence>
<dbReference type="Proteomes" id="UP000073816">
    <property type="component" value="Chromosome"/>
</dbReference>
<keyword evidence="3" id="KW-1185">Reference proteome</keyword>
<dbReference type="OrthoDB" id="9811293at2"/>
<evidence type="ECO:0000256" key="1">
    <source>
        <dbReference type="SAM" id="Phobius"/>
    </source>
</evidence>
<keyword evidence="1" id="KW-0812">Transmembrane</keyword>
<dbReference type="PANTHER" id="PTHR39419:SF1">
    <property type="entry name" value="SLL0814 PROTEIN"/>
    <property type="match status" value="1"/>
</dbReference>
<dbReference type="PANTHER" id="PTHR39419">
    <property type="entry name" value="SLL0814 PROTEIN"/>
    <property type="match status" value="1"/>
</dbReference>
<dbReference type="STRING" id="1727163.AO498_03175"/>
<dbReference type="PATRIC" id="fig|1727163.4.peg.657"/>
<reference evidence="3" key="1">
    <citation type="submission" date="2015-09" db="EMBL/GenBank/DDBJ databases">
        <title>Complete sequence of Algoriphagus sp. M8-2.</title>
        <authorList>
            <person name="Shintani M."/>
        </authorList>
    </citation>
    <scope>NUCLEOTIDE SEQUENCE [LARGE SCALE GENOMIC DNA]</scope>
    <source>
        <strain evidence="3">M8-2</strain>
    </source>
</reference>
<feature type="transmembrane region" description="Helical" evidence="1">
    <location>
        <begin position="201"/>
        <end position="221"/>
    </location>
</feature>
<dbReference type="EMBL" id="CP012836">
    <property type="protein sequence ID" value="AMQ55384.1"/>
    <property type="molecule type" value="Genomic_DNA"/>
</dbReference>
<reference evidence="2 3" key="2">
    <citation type="journal article" date="2016" name="Genome Announc.">
        <title>Complete Genome Sequence of Algoriphagus sp. Strain M8-2, Isolated from a Brackish Lake.</title>
        <authorList>
            <person name="Muraguchi Y."/>
            <person name="Kushimoto K."/>
            <person name="Ohtsubo Y."/>
            <person name="Suzuki T."/>
            <person name="Dohra H."/>
            <person name="Kimbara K."/>
            <person name="Shintani M."/>
        </authorList>
    </citation>
    <scope>NUCLEOTIDE SEQUENCE [LARGE SCALE GENOMIC DNA]</scope>
    <source>
        <strain evidence="2 3">M8-2</strain>
    </source>
</reference>
<evidence type="ECO:0000313" key="2">
    <source>
        <dbReference type="EMBL" id="AMQ55384.1"/>
    </source>
</evidence>
<dbReference type="Pfam" id="PF04240">
    <property type="entry name" value="Caroten_synth"/>
    <property type="match status" value="1"/>
</dbReference>
<name>A0A142EJS9_9BACT</name>
<feature type="transmembrane region" description="Helical" evidence="1">
    <location>
        <begin position="68"/>
        <end position="94"/>
    </location>
</feature>
<gene>
    <name evidence="2" type="ORF">AO498_03175</name>
</gene>
<feature type="transmembrane region" description="Helical" evidence="1">
    <location>
        <begin position="136"/>
        <end position="153"/>
    </location>
</feature>
<dbReference type="KEGG" id="alm:AO498_03175"/>
<keyword evidence="1" id="KW-0472">Membrane</keyword>
<keyword evidence="1" id="KW-1133">Transmembrane helix</keyword>
<feature type="transmembrane region" description="Helical" evidence="1">
    <location>
        <begin position="173"/>
        <end position="189"/>
    </location>
</feature>
<dbReference type="RefSeq" id="WP_067543689.1">
    <property type="nucleotide sequence ID" value="NZ_CP012836.1"/>
</dbReference>
<protein>
    <submittedName>
        <fullName evidence="2">Carotene biosynthesis protein</fullName>
    </submittedName>
</protein>
<feature type="transmembrane region" description="Helical" evidence="1">
    <location>
        <begin position="106"/>
        <end position="129"/>
    </location>
</feature>
<feature type="transmembrane region" description="Helical" evidence="1">
    <location>
        <begin position="42"/>
        <end position="61"/>
    </location>
</feature>
<proteinExistence type="predicted"/>
<organism evidence="2 3">
    <name type="scientific">Algoriphagus sanaruensis</name>
    <dbReference type="NCBI Taxonomy" id="1727163"/>
    <lineage>
        <taxon>Bacteria</taxon>
        <taxon>Pseudomonadati</taxon>
        <taxon>Bacteroidota</taxon>
        <taxon>Cytophagia</taxon>
        <taxon>Cytophagales</taxon>
        <taxon>Cyclobacteriaceae</taxon>
        <taxon>Algoriphagus</taxon>
    </lineage>
</organism>
<dbReference type="InterPro" id="IPR007354">
    <property type="entry name" value="CruF-like"/>
</dbReference>
<accession>A0A142EJS9</accession>
<evidence type="ECO:0000313" key="3">
    <source>
        <dbReference type="Proteomes" id="UP000073816"/>
    </source>
</evidence>
<feature type="transmembrane region" description="Helical" evidence="1">
    <location>
        <begin position="16"/>
        <end position="36"/>
    </location>
</feature>
<dbReference type="AlphaFoldDB" id="A0A142EJS9"/>